<evidence type="ECO:0000313" key="2">
    <source>
        <dbReference type="Proteomes" id="UP000321764"/>
    </source>
</evidence>
<name>A0A5C8Z574_9GAMM</name>
<reference evidence="1 2" key="1">
    <citation type="submission" date="2019-07" db="EMBL/GenBank/DDBJ databases">
        <title>Reinekea sp. strain SSH23 genome sequencing and assembly.</title>
        <authorList>
            <person name="Kim I."/>
        </authorList>
    </citation>
    <scope>NUCLEOTIDE SEQUENCE [LARGE SCALE GENOMIC DNA]</scope>
    <source>
        <strain evidence="1 2">SSH23</strain>
    </source>
</reference>
<dbReference type="AlphaFoldDB" id="A0A5C8Z574"/>
<gene>
    <name evidence="1" type="ORF">FME95_11615</name>
</gene>
<dbReference type="EMBL" id="VKAD01000002">
    <property type="protein sequence ID" value="TXR52056.1"/>
    <property type="molecule type" value="Genomic_DNA"/>
</dbReference>
<dbReference type="RefSeq" id="WP_147714652.1">
    <property type="nucleotide sequence ID" value="NZ_VKAD01000002.1"/>
</dbReference>
<organism evidence="1 2">
    <name type="scientific">Reinekea thalattae</name>
    <dbReference type="NCBI Taxonomy" id="2593301"/>
    <lineage>
        <taxon>Bacteria</taxon>
        <taxon>Pseudomonadati</taxon>
        <taxon>Pseudomonadota</taxon>
        <taxon>Gammaproteobacteria</taxon>
        <taxon>Oceanospirillales</taxon>
        <taxon>Saccharospirillaceae</taxon>
        <taxon>Reinekea</taxon>
    </lineage>
</organism>
<keyword evidence="2" id="KW-1185">Reference proteome</keyword>
<protein>
    <submittedName>
        <fullName evidence="1">Uncharacterized protein</fullName>
    </submittedName>
</protein>
<proteinExistence type="predicted"/>
<comment type="caution">
    <text evidence="1">The sequence shown here is derived from an EMBL/GenBank/DDBJ whole genome shotgun (WGS) entry which is preliminary data.</text>
</comment>
<sequence length="75" mass="8601">MYGIYVAELRCPCCSEVFKARVNEKPWINECLKCESHIFVEPKLLGKPNNLKLTFNLTLLPGRKEQQPQPLKVVG</sequence>
<accession>A0A5C8Z574</accession>
<dbReference type="Proteomes" id="UP000321764">
    <property type="component" value="Unassembled WGS sequence"/>
</dbReference>
<evidence type="ECO:0000313" key="1">
    <source>
        <dbReference type="EMBL" id="TXR52056.1"/>
    </source>
</evidence>